<evidence type="ECO:0000313" key="3">
    <source>
        <dbReference type="Proteomes" id="UP000269097"/>
    </source>
</evidence>
<feature type="domain" description="N-acetyltransferase" evidence="1">
    <location>
        <begin position="1"/>
        <end position="89"/>
    </location>
</feature>
<evidence type="ECO:0000259" key="1">
    <source>
        <dbReference type="PROSITE" id="PS51186"/>
    </source>
</evidence>
<sequence>MGSTTSSIAGVCLIGRNEGWPFISYVAVLPAYRGYGLATAMMKHALSCLHEQGEPLLLLFVTVGNKAKDVYEKLGFWSACPVTQMIYIE</sequence>
<reference evidence="2 3" key="1">
    <citation type="submission" date="2018-10" db="EMBL/GenBank/DDBJ databases">
        <title>Genome Sequence of Cohnella sp.</title>
        <authorList>
            <person name="Srinivasan S."/>
            <person name="Kim M.K."/>
        </authorList>
    </citation>
    <scope>NUCLEOTIDE SEQUENCE [LARGE SCALE GENOMIC DNA]</scope>
    <source>
        <strain evidence="2 3">18JY8-7</strain>
    </source>
</reference>
<accession>A0A3G3K1M2</accession>
<name>A0A3G3K1M2_9BACL</name>
<dbReference type="GO" id="GO:0016747">
    <property type="term" value="F:acyltransferase activity, transferring groups other than amino-acyl groups"/>
    <property type="evidence" value="ECO:0007669"/>
    <property type="project" value="InterPro"/>
</dbReference>
<dbReference type="Gene3D" id="3.40.630.30">
    <property type="match status" value="1"/>
</dbReference>
<evidence type="ECO:0000313" key="2">
    <source>
        <dbReference type="EMBL" id="AYQ74406.1"/>
    </source>
</evidence>
<dbReference type="KEGG" id="coh:EAV92_18615"/>
<gene>
    <name evidence="2" type="ORF">EAV92_18615</name>
</gene>
<dbReference type="InterPro" id="IPR016181">
    <property type="entry name" value="Acyl_CoA_acyltransferase"/>
</dbReference>
<dbReference type="AlphaFoldDB" id="A0A3G3K1M2"/>
<dbReference type="PROSITE" id="PS51186">
    <property type="entry name" value="GNAT"/>
    <property type="match status" value="1"/>
</dbReference>
<dbReference type="Pfam" id="PF13508">
    <property type="entry name" value="Acetyltransf_7"/>
    <property type="match status" value="1"/>
</dbReference>
<protein>
    <submittedName>
        <fullName evidence="2">N-acetyltransferase</fullName>
    </submittedName>
</protein>
<keyword evidence="2" id="KW-0808">Transferase</keyword>
<proteinExistence type="predicted"/>
<keyword evidence="3" id="KW-1185">Reference proteome</keyword>
<dbReference type="EMBL" id="CP033433">
    <property type="protein sequence ID" value="AYQ74406.1"/>
    <property type="molecule type" value="Genomic_DNA"/>
</dbReference>
<dbReference type="Proteomes" id="UP000269097">
    <property type="component" value="Chromosome"/>
</dbReference>
<dbReference type="CDD" id="cd04301">
    <property type="entry name" value="NAT_SF"/>
    <property type="match status" value="1"/>
</dbReference>
<dbReference type="InterPro" id="IPR000182">
    <property type="entry name" value="GNAT_dom"/>
</dbReference>
<organism evidence="2 3">
    <name type="scientific">Cohnella candidum</name>
    <dbReference type="NCBI Taxonomy" id="2674991"/>
    <lineage>
        <taxon>Bacteria</taxon>
        <taxon>Bacillati</taxon>
        <taxon>Bacillota</taxon>
        <taxon>Bacilli</taxon>
        <taxon>Bacillales</taxon>
        <taxon>Paenibacillaceae</taxon>
        <taxon>Cohnella</taxon>
    </lineage>
</organism>
<dbReference type="SUPFAM" id="SSF55729">
    <property type="entry name" value="Acyl-CoA N-acyltransferases (Nat)"/>
    <property type="match status" value="1"/>
</dbReference>